<name>A0A6C0KU26_9ZZZZ</name>
<organism evidence="2">
    <name type="scientific">viral metagenome</name>
    <dbReference type="NCBI Taxonomy" id="1070528"/>
    <lineage>
        <taxon>unclassified sequences</taxon>
        <taxon>metagenomes</taxon>
        <taxon>organismal metagenomes</taxon>
    </lineage>
</organism>
<keyword evidence="1" id="KW-1133">Transmembrane helix</keyword>
<proteinExistence type="predicted"/>
<dbReference type="AlphaFoldDB" id="A0A6C0KU26"/>
<keyword evidence="1" id="KW-0472">Membrane</keyword>
<protein>
    <submittedName>
        <fullName evidence="2">Uncharacterized protein</fullName>
    </submittedName>
</protein>
<accession>A0A6C0KU26</accession>
<reference evidence="2" key="1">
    <citation type="journal article" date="2020" name="Nature">
        <title>Giant virus diversity and host interactions through global metagenomics.</title>
        <authorList>
            <person name="Schulz F."/>
            <person name="Roux S."/>
            <person name="Paez-Espino D."/>
            <person name="Jungbluth S."/>
            <person name="Walsh D.A."/>
            <person name="Denef V.J."/>
            <person name="McMahon K.D."/>
            <person name="Konstantinidis K.T."/>
            <person name="Eloe-Fadrosh E.A."/>
            <person name="Kyrpides N.C."/>
            <person name="Woyke T."/>
        </authorList>
    </citation>
    <scope>NUCLEOTIDE SEQUENCE</scope>
    <source>
        <strain evidence="2">GVMAG-S-3300013093-109</strain>
    </source>
</reference>
<sequence>MAHSKAMGIGAMFVLLVIAVILLPMIVRYIDSKERFVVSHFEDMMVQNIPTVPMGSNINSEKDPNTDYLCRAPNGGSVPCPEGTFCDGSSQKCVPNYIGGEVPMVGYYA</sequence>
<keyword evidence="1" id="KW-0812">Transmembrane</keyword>
<dbReference type="EMBL" id="MN740971">
    <property type="protein sequence ID" value="QHU20721.1"/>
    <property type="molecule type" value="Genomic_DNA"/>
</dbReference>
<evidence type="ECO:0000256" key="1">
    <source>
        <dbReference type="SAM" id="Phobius"/>
    </source>
</evidence>
<evidence type="ECO:0000313" key="2">
    <source>
        <dbReference type="EMBL" id="QHU20721.1"/>
    </source>
</evidence>
<feature type="transmembrane region" description="Helical" evidence="1">
    <location>
        <begin position="6"/>
        <end position="27"/>
    </location>
</feature>